<dbReference type="PANTHER" id="PTHR11257:SF11">
    <property type="entry name" value="CHEMOSENSORY PROTEIN 17"/>
    <property type="match status" value="1"/>
</dbReference>
<keyword evidence="1" id="KW-0732">Signal</keyword>
<reference evidence="2 3" key="1">
    <citation type="submission" date="2021-06" db="EMBL/GenBank/DDBJ databases">
        <title>A haploid diamondback moth (Plutella xylostella L.) genome assembly resolves 31 chromosomes and identifies a diamide resistance mutation.</title>
        <authorList>
            <person name="Ward C.M."/>
            <person name="Perry K.D."/>
            <person name="Baker G."/>
            <person name="Powis K."/>
            <person name="Heckel D.G."/>
            <person name="Baxter S.W."/>
        </authorList>
    </citation>
    <scope>NUCLEOTIDE SEQUENCE [LARGE SCALE GENOMIC DNA]</scope>
    <source>
        <strain evidence="2 3">LV</strain>
        <tissue evidence="2">Single pupa</tissue>
    </source>
</reference>
<feature type="signal peptide" evidence="1">
    <location>
        <begin position="1"/>
        <end position="20"/>
    </location>
</feature>
<dbReference type="EMBL" id="JAHIBW010000019">
    <property type="protein sequence ID" value="KAG7301532.1"/>
    <property type="molecule type" value="Genomic_DNA"/>
</dbReference>
<dbReference type="Pfam" id="PF03392">
    <property type="entry name" value="OS-D"/>
    <property type="match status" value="1"/>
</dbReference>
<organism evidence="2 3">
    <name type="scientific">Plutella xylostella</name>
    <name type="common">Diamondback moth</name>
    <name type="synonym">Plutella maculipennis</name>
    <dbReference type="NCBI Taxonomy" id="51655"/>
    <lineage>
        <taxon>Eukaryota</taxon>
        <taxon>Metazoa</taxon>
        <taxon>Ecdysozoa</taxon>
        <taxon>Arthropoda</taxon>
        <taxon>Hexapoda</taxon>
        <taxon>Insecta</taxon>
        <taxon>Pterygota</taxon>
        <taxon>Neoptera</taxon>
        <taxon>Endopterygota</taxon>
        <taxon>Lepidoptera</taxon>
        <taxon>Glossata</taxon>
        <taxon>Ditrysia</taxon>
        <taxon>Yponomeutoidea</taxon>
        <taxon>Plutellidae</taxon>
        <taxon>Plutella</taxon>
    </lineage>
</organism>
<protein>
    <recommendedName>
        <fullName evidence="4">Chemosensory protein</fullName>
    </recommendedName>
</protein>
<comment type="caution">
    <text evidence="2">The sequence shown here is derived from an EMBL/GenBank/DDBJ whole genome shotgun (WGS) entry which is preliminary data.</text>
</comment>
<sequence>MRRILAAALAAGLLALASTAVDLNNLEDMDVEALFRDKARSAAAFQCLMDQGPCGELQPLRDSLPSMVETQCANCSPKQREKYVQVNLLLLAQYPAEYEKLALKYSPKLD</sequence>
<dbReference type="InterPro" id="IPR036682">
    <property type="entry name" value="OS_D_A10/PebIII_sf"/>
</dbReference>
<dbReference type="PANTHER" id="PTHR11257">
    <property type="entry name" value="CHEMOSENSORY PROTEIN-RELATED"/>
    <property type="match status" value="1"/>
</dbReference>
<gene>
    <name evidence="2" type="ORF">JYU34_014498</name>
</gene>
<name>A0ABQ7Q8G2_PLUXY</name>
<evidence type="ECO:0000313" key="2">
    <source>
        <dbReference type="EMBL" id="KAG7301532.1"/>
    </source>
</evidence>
<keyword evidence="3" id="KW-1185">Reference proteome</keyword>
<accession>A0ABQ7Q8G2</accession>
<dbReference type="Gene3D" id="1.10.2080.10">
    <property type="entry name" value="Insect odorant-binding protein A10/Ejaculatory bulb-specific protein 3"/>
    <property type="match status" value="1"/>
</dbReference>
<dbReference type="Proteomes" id="UP000823941">
    <property type="component" value="Chromosome 19"/>
</dbReference>
<dbReference type="InterPro" id="IPR005055">
    <property type="entry name" value="A10/PebIII"/>
</dbReference>
<proteinExistence type="predicted"/>
<dbReference type="SUPFAM" id="SSF100910">
    <property type="entry name" value="Chemosensory protein Csp2"/>
    <property type="match status" value="1"/>
</dbReference>
<evidence type="ECO:0008006" key="4">
    <source>
        <dbReference type="Google" id="ProtNLM"/>
    </source>
</evidence>
<evidence type="ECO:0000313" key="3">
    <source>
        <dbReference type="Proteomes" id="UP000823941"/>
    </source>
</evidence>
<evidence type="ECO:0000256" key="1">
    <source>
        <dbReference type="SAM" id="SignalP"/>
    </source>
</evidence>
<feature type="chain" id="PRO_5047209139" description="Chemosensory protein" evidence="1">
    <location>
        <begin position="21"/>
        <end position="110"/>
    </location>
</feature>